<dbReference type="InterPro" id="IPR013762">
    <property type="entry name" value="Integrase-like_cat_sf"/>
</dbReference>
<dbReference type="Pfam" id="PF00589">
    <property type="entry name" value="Phage_integrase"/>
    <property type="match status" value="1"/>
</dbReference>
<dbReference type="GO" id="GO:0006310">
    <property type="term" value="P:DNA recombination"/>
    <property type="evidence" value="ECO:0007669"/>
    <property type="project" value="UniProtKB-KW"/>
</dbReference>
<dbReference type="InterPro" id="IPR002104">
    <property type="entry name" value="Integrase_catalytic"/>
</dbReference>
<evidence type="ECO:0000259" key="5">
    <source>
        <dbReference type="PROSITE" id="PS51898"/>
    </source>
</evidence>
<feature type="domain" description="Tyr recombinase" evidence="5">
    <location>
        <begin position="175"/>
        <end position="411"/>
    </location>
</feature>
<dbReference type="SUPFAM" id="SSF56349">
    <property type="entry name" value="DNA breaking-rejoining enzymes"/>
    <property type="match status" value="1"/>
</dbReference>
<comment type="similarity">
    <text evidence="1">Belongs to the 'phage' integrase family.</text>
</comment>
<dbReference type="RefSeq" id="WP_143051863.1">
    <property type="nucleotide sequence ID" value="NZ_FNZZ01000005.1"/>
</dbReference>
<dbReference type="CDD" id="cd00397">
    <property type="entry name" value="DNA_BRE_C"/>
    <property type="match status" value="1"/>
</dbReference>
<evidence type="ECO:0000256" key="3">
    <source>
        <dbReference type="ARBA" id="ARBA00023125"/>
    </source>
</evidence>
<dbReference type="GO" id="GO:0003677">
    <property type="term" value="F:DNA binding"/>
    <property type="evidence" value="ECO:0007669"/>
    <property type="project" value="UniProtKB-KW"/>
</dbReference>
<keyword evidence="3" id="KW-0238">DNA-binding</keyword>
<sequence length="418" mass="47763">MKIDVAQLRPMTKMSREEKAVLDGLGPLAADPGLHYLVYSESQEIIEPALLYLYATYGHDGRPPVDEEDAPSLASNRAAAYELAEWLRFLLFVKRKWETADQQLFCVYASLLATRVSYQTGRSRKAGTISHKFSTIFGFYRWTNAARLTDVRWEPKQIRSGYKRAGRERKRLSDDEIRPFSPPELKKLLAELGPLPSQRPNGSTRPCRDRLLFQTGLLTGLRGEEICYLRARQILRLKPDLDRPNETQALLVTVTKGRKKRWVALPNSLIHELKLYIRGERADAVGKLVDKGGADHNRLFVNLADHAKAGSSITTKTIHRRTHALMVRLGFTEKDEKIVDGEKVACLRILHSFHDTRHTYAINLYLAQRSAGDPKPWETVSVMLGHDHWKTTEEYYLRSVGLFEPQIGVRLSNYLEDL</sequence>
<evidence type="ECO:0000313" key="7">
    <source>
        <dbReference type="Proteomes" id="UP000199214"/>
    </source>
</evidence>
<organism evidence="6 7">
    <name type="scientific">Sphingomonas palmae</name>
    <dbReference type="NCBI Taxonomy" id="1855283"/>
    <lineage>
        <taxon>Bacteria</taxon>
        <taxon>Pseudomonadati</taxon>
        <taxon>Pseudomonadota</taxon>
        <taxon>Alphaproteobacteria</taxon>
        <taxon>Sphingomonadales</taxon>
        <taxon>Sphingomonadaceae</taxon>
        <taxon>Sphingomonas</taxon>
    </lineage>
</organism>
<dbReference type="PANTHER" id="PTHR30349">
    <property type="entry name" value="PHAGE INTEGRASE-RELATED"/>
    <property type="match status" value="1"/>
</dbReference>
<evidence type="ECO:0000256" key="1">
    <source>
        <dbReference type="ARBA" id="ARBA00008857"/>
    </source>
</evidence>
<accession>A0A1H7T883</accession>
<dbReference type="InterPro" id="IPR011010">
    <property type="entry name" value="DNA_brk_join_enz"/>
</dbReference>
<dbReference type="PROSITE" id="PS51898">
    <property type="entry name" value="TYR_RECOMBINASE"/>
    <property type="match status" value="1"/>
</dbReference>
<dbReference type="InterPro" id="IPR050090">
    <property type="entry name" value="Tyrosine_recombinase_XerCD"/>
</dbReference>
<dbReference type="Gene3D" id="1.10.443.10">
    <property type="entry name" value="Intergrase catalytic core"/>
    <property type="match status" value="1"/>
</dbReference>
<gene>
    <name evidence="6" type="ORF">SAMN05216382_2687</name>
</gene>
<evidence type="ECO:0000256" key="2">
    <source>
        <dbReference type="ARBA" id="ARBA00022908"/>
    </source>
</evidence>
<evidence type="ECO:0000313" key="6">
    <source>
        <dbReference type="EMBL" id="SEL80564.1"/>
    </source>
</evidence>
<proteinExistence type="inferred from homology"/>
<dbReference type="EMBL" id="FNZZ01000005">
    <property type="protein sequence ID" value="SEL80564.1"/>
    <property type="molecule type" value="Genomic_DNA"/>
</dbReference>
<dbReference type="GO" id="GO:0015074">
    <property type="term" value="P:DNA integration"/>
    <property type="evidence" value="ECO:0007669"/>
    <property type="project" value="UniProtKB-KW"/>
</dbReference>
<protein>
    <submittedName>
        <fullName evidence="6">Site-specific recombinase XerD</fullName>
    </submittedName>
</protein>
<name>A0A1H7T883_9SPHN</name>
<reference evidence="7" key="1">
    <citation type="submission" date="2016-10" db="EMBL/GenBank/DDBJ databases">
        <authorList>
            <person name="Varghese N."/>
            <person name="Submissions S."/>
        </authorList>
    </citation>
    <scope>NUCLEOTIDE SEQUENCE [LARGE SCALE GENOMIC DNA]</scope>
    <source>
        <strain evidence="7">JS21-1</strain>
    </source>
</reference>
<keyword evidence="2" id="KW-0229">DNA integration</keyword>
<evidence type="ECO:0000256" key="4">
    <source>
        <dbReference type="ARBA" id="ARBA00023172"/>
    </source>
</evidence>
<dbReference type="STRING" id="1855283.SAMN05216382_2687"/>
<dbReference type="AlphaFoldDB" id="A0A1H7T883"/>
<dbReference type="PANTHER" id="PTHR30349:SF41">
    <property type="entry name" value="INTEGRASE_RECOMBINASE PROTEIN MJ0367-RELATED"/>
    <property type="match status" value="1"/>
</dbReference>
<dbReference type="OrthoDB" id="8421604at2"/>
<keyword evidence="7" id="KW-1185">Reference proteome</keyword>
<keyword evidence="4" id="KW-0233">DNA recombination</keyword>
<dbReference type="Proteomes" id="UP000199214">
    <property type="component" value="Unassembled WGS sequence"/>
</dbReference>